<evidence type="ECO:0000256" key="1">
    <source>
        <dbReference type="SAM" id="MobiDB-lite"/>
    </source>
</evidence>
<feature type="region of interest" description="Disordered" evidence="1">
    <location>
        <begin position="48"/>
        <end position="68"/>
    </location>
</feature>
<evidence type="ECO:0000313" key="2">
    <source>
        <dbReference type="EMBL" id="VEL26542.1"/>
    </source>
</evidence>
<dbReference type="OrthoDB" id="9996895at2759"/>
<dbReference type="EMBL" id="CAAALY010080976">
    <property type="protein sequence ID" value="VEL26542.1"/>
    <property type="molecule type" value="Genomic_DNA"/>
</dbReference>
<organism evidence="2 3">
    <name type="scientific">Protopolystoma xenopodis</name>
    <dbReference type="NCBI Taxonomy" id="117903"/>
    <lineage>
        <taxon>Eukaryota</taxon>
        <taxon>Metazoa</taxon>
        <taxon>Spiralia</taxon>
        <taxon>Lophotrochozoa</taxon>
        <taxon>Platyhelminthes</taxon>
        <taxon>Monogenea</taxon>
        <taxon>Polyopisthocotylea</taxon>
        <taxon>Polystomatidea</taxon>
        <taxon>Polystomatidae</taxon>
        <taxon>Protopolystoma</taxon>
    </lineage>
</organism>
<keyword evidence="3" id="KW-1185">Reference proteome</keyword>
<comment type="caution">
    <text evidence="2">The sequence shown here is derived from an EMBL/GenBank/DDBJ whole genome shotgun (WGS) entry which is preliminary data.</text>
</comment>
<dbReference type="Proteomes" id="UP000784294">
    <property type="component" value="Unassembled WGS sequence"/>
</dbReference>
<accession>A0A3S5AL50</accession>
<dbReference type="AlphaFoldDB" id="A0A3S5AL50"/>
<protein>
    <submittedName>
        <fullName evidence="2">Uncharacterized protein</fullName>
    </submittedName>
</protein>
<feature type="compositionally biased region" description="Low complexity" evidence="1">
    <location>
        <begin position="137"/>
        <end position="151"/>
    </location>
</feature>
<gene>
    <name evidence="2" type="ORF">PXEA_LOCUS19982</name>
</gene>
<feature type="compositionally biased region" description="Polar residues" evidence="1">
    <location>
        <begin position="112"/>
        <end position="126"/>
    </location>
</feature>
<evidence type="ECO:0000313" key="3">
    <source>
        <dbReference type="Proteomes" id="UP000784294"/>
    </source>
</evidence>
<reference evidence="2" key="1">
    <citation type="submission" date="2018-11" db="EMBL/GenBank/DDBJ databases">
        <authorList>
            <consortium name="Pathogen Informatics"/>
        </authorList>
    </citation>
    <scope>NUCLEOTIDE SEQUENCE</scope>
</reference>
<feature type="region of interest" description="Disordered" evidence="1">
    <location>
        <begin position="112"/>
        <end position="151"/>
    </location>
</feature>
<sequence length="197" mass="21234">MNSIKSASSLNVKQLDEDGLFDLIRKRTAISGSLATSPEPATKALLLESSSSRELAKPPCSKTSPSIPSPISLSLEKLNTHKSCSPEVTQLTGRPCVPLSHILTANRQCSETSKIVSSRSPNTKPMTKSHRKPTIKSFGGPPSPVSDSPSISDGLLWSEKYRPTTRKQLVGQMGNSSPANRLFAWLSAWHNHFIAGS</sequence>
<proteinExistence type="predicted"/>
<name>A0A3S5AL50_9PLAT</name>